<keyword evidence="2" id="KW-0687">Ribonucleoprotein</keyword>
<gene>
    <name evidence="3" type="primary">rps11</name>
</gene>
<dbReference type="GO" id="GO:0003735">
    <property type="term" value="F:structural constituent of ribosome"/>
    <property type="evidence" value="ECO:0007669"/>
    <property type="project" value="InterPro"/>
</dbReference>
<proteinExistence type="predicted"/>
<dbReference type="InterPro" id="IPR036967">
    <property type="entry name" value="Ribosomal_uS11_sf"/>
</dbReference>
<reference evidence="3" key="1">
    <citation type="journal article" date="2017" name="Genome Biol. Evol.">
        <title>Mitochondrial Genome Evolution and a Novel RNA Editing System in Deep-Branching Heteroloboseids.</title>
        <authorList>
            <person name="Yang J."/>
            <person name="Harding T."/>
            <person name="Kamikawa R."/>
            <person name="Simpson A.G.B."/>
            <person name="Roger A.J."/>
        </authorList>
    </citation>
    <scope>NUCLEOTIDE SEQUENCE</scope>
    <source>
        <strain evidence="3">AS12B</strain>
    </source>
</reference>
<keyword evidence="3" id="KW-0496">Mitochondrion</keyword>
<dbReference type="GO" id="GO:1990904">
    <property type="term" value="C:ribonucleoprotein complex"/>
    <property type="evidence" value="ECO:0007669"/>
    <property type="project" value="UniProtKB-KW"/>
</dbReference>
<dbReference type="SUPFAM" id="SSF53137">
    <property type="entry name" value="Translational machinery components"/>
    <property type="match status" value="1"/>
</dbReference>
<evidence type="ECO:0000256" key="1">
    <source>
        <dbReference type="ARBA" id="ARBA00022980"/>
    </source>
</evidence>
<dbReference type="EMBL" id="KX891215">
    <property type="protein sequence ID" value="ARO47987.1"/>
    <property type="molecule type" value="Genomic_DNA"/>
</dbReference>
<dbReference type="Gene3D" id="3.30.420.80">
    <property type="entry name" value="Ribosomal protein S11"/>
    <property type="match status" value="1"/>
</dbReference>
<dbReference type="GO" id="GO:0006412">
    <property type="term" value="P:translation"/>
    <property type="evidence" value="ECO:0007669"/>
    <property type="project" value="InterPro"/>
</dbReference>
<dbReference type="AlphaFoldDB" id="A0A1W6R271"/>
<dbReference type="RefSeq" id="YP_009370821.1">
    <property type="nucleotide sequence ID" value="NC_034798.1"/>
</dbReference>
<evidence type="ECO:0000256" key="2">
    <source>
        <dbReference type="ARBA" id="ARBA00023274"/>
    </source>
</evidence>
<organism evidence="3">
    <name type="scientific">Pharyngomonas kirbyi</name>
    <dbReference type="NCBI Taxonomy" id="63601"/>
    <lineage>
        <taxon>Eukaryota</taxon>
        <taxon>Discoba</taxon>
        <taxon>Heterolobosea</taxon>
        <taxon>Pharyngomonada</taxon>
        <taxon>Pharyngomonas</taxon>
    </lineage>
</organism>
<dbReference type="GO" id="GO:0005840">
    <property type="term" value="C:ribosome"/>
    <property type="evidence" value="ECO:0007669"/>
    <property type="project" value="UniProtKB-KW"/>
</dbReference>
<geneLocation type="mitochondrion" evidence="3"/>
<name>A0A1W6R271_9EUKA</name>
<protein>
    <submittedName>
        <fullName evidence="3">Ribosomal protein S11</fullName>
    </submittedName>
</protein>
<accession>A0A1W6R271</accession>
<sequence>MTYLIKRKKVFKDEKIAKVIEKIKKRAKKKGIVKNTVIPSPTLYPNTTYSDKINRFLKKRRQRRLKKYINHEISINAYFTRVLYKVLEGGMFLIAEEGSILQDKNLYTNKVYFNEKIKLLKFAKILRHRFNIEKDYKSKFFWSPKVNFLYYFDKHKHYNKVVKSYKKPFKKYKGRFKLDMSGLKLTSRMYLENLVNHYKSSIFDNPSSMFNNSFAMKWGKVNAYHYKKARLYRYMQNYRHNYLYFNISVLRYIKIKSYSNKVMKVFLFFIRKKKKFSQKLVKKCLLFYKKNLFFLMTKLDRLYLHVQEYKTFFEHLMTEKAELAHVNKKAIFITAKYRFKNIKEFYLSFLKRTLVRYFRFNIHLKFQKSNIFITVSDYRGDVEFRQSIGSIGYKKDKKKTYYAAKDLIRKTFPRLFHMFLVKTTVAKYSVLSIKSKINSFYFKFLNNNILNASDQIDKDFFEKETKLAPLYIKKIMYHTMKKYLTLRIILRGSKSKLRGLMRKIFKSLRFFKKKRKKLIPRILFLALNTKPHNGCRNPKKGRRKTKRRRQRMRVKLLNRKFEYEQKFLKRQLFKERKNLKMYKMRVPRVVKRNMLQRDYKKSLKLIRMKNKISNIQGNFFPIKNYTFLFPGPRRKGLKAFLRYKKKFTRKQRIWKDSERWTKPRSVKPSDISLKRRIKKKPIFYSPLQF</sequence>
<evidence type="ECO:0000313" key="3">
    <source>
        <dbReference type="EMBL" id="ARO47987.1"/>
    </source>
</evidence>
<dbReference type="GeneID" id="32891780"/>
<keyword evidence="1 3" id="KW-0689">Ribosomal protein</keyword>